<dbReference type="SUPFAM" id="SSF52540">
    <property type="entry name" value="P-loop containing nucleoside triphosphate hydrolases"/>
    <property type="match status" value="1"/>
</dbReference>
<reference evidence="4 5" key="1">
    <citation type="journal article" date="2019" name="Nat. Med.">
        <title>A library of human gut bacterial isolates paired with longitudinal multiomics data enables mechanistic microbiome research.</title>
        <authorList>
            <person name="Poyet M."/>
            <person name="Groussin M."/>
            <person name="Gibbons S.M."/>
            <person name="Avila-Pacheco J."/>
            <person name="Jiang X."/>
            <person name="Kearney S.M."/>
            <person name="Perrotta A.R."/>
            <person name="Berdy B."/>
            <person name="Zhao S."/>
            <person name="Lieberman T.D."/>
            <person name="Swanson P.K."/>
            <person name="Smith M."/>
            <person name="Roesemann S."/>
            <person name="Alexander J.E."/>
            <person name="Rich S.A."/>
            <person name="Livny J."/>
            <person name="Vlamakis H."/>
            <person name="Clish C."/>
            <person name="Bullock K."/>
            <person name="Deik A."/>
            <person name="Scott J."/>
            <person name="Pierce K.A."/>
            <person name="Xavier R.J."/>
            <person name="Alm E.J."/>
        </authorList>
    </citation>
    <scope>NUCLEOTIDE SEQUENCE [LARGE SCALE GENOMIC DNA]</scope>
    <source>
        <strain evidence="4 5">BIOML-A14</strain>
    </source>
</reference>
<feature type="non-terminal residue" evidence="4">
    <location>
        <position position="1"/>
    </location>
</feature>
<dbReference type="Pfam" id="PF00005">
    <property type="entry name" value="ABC_tran"/>
    <property type="match status" value="1"/>
</dbReference>
<evidence type="ECO:0000259" key="3">
    <source>
        <dbReference type="PROSITE" id="PS50893"/>
    </source>
</evidence>
<proteinExistence type="predicted"/>
<dbReference type="PROSITE" id="PS50893">
    <property type="entry name" value="ABC_TRANSPORTER_2"/>
    <property type="match status" value="1"/>
</dbReference>
<dbReference type="EMBL" id="VWFO01000269">
    <property type="protein sequence ID" value="KAA4657675.1"/>
    <property type="molecule type" value="Genomic_DNA"/>
</dbReference>
<feature type="domain" description="ABC transporter" evidence="3">
    <location>
        <begin position="1"/>
        <end position="207"/>
    </location>
</feature>
<dbReference type="InterPro" id="IPR050334">
    <property type="entry name" value="Molybdenum_import_ModC"/>
</dbReference>
<dbReference type="PANTHER" id="PTHR43514:SF1">
    <property type="entry name" value="SULFATE_THIOSULFATE IMPORT ATP-BINDING PROTEIN CYSA"/>
    <property type="match status" value="1"/>
</dbReference>
<dbReference type="Proteomes" id="UP000435985">
    <property type="component" value="Unassembled WGS sequence"/>
</dbReference>
<dbReference type="InterPro" id="IPR003439">
    <property type="entry name" value="ABC_transporter-like_ATP-bd"/>
</dbReference>
<dbReference type="PANTHER" id="PTHR43514">
    <property type="entry name" value="ABC TRANSPORTER I FAMILY MEMBER 10"/>
    <property type="match status" value="1"/>
</dbReference>
<evidence type="ECO:0000256" key="1">
    <source>
        <dbReference type="ARBA" id="ARBA00022741"/>
    </source>
</evidence>
<dbReference type="GO" id="GO:0005524">
    <property type="term" value="F:ATP binding"/>
    <property type="evidence" value="ECO:0007669"/>
    <property type="project" value="UniProtKB-KW"/>
</dbReference>
<comment type="caution">
    <text evidence="4">The sequence shown here is derived from an EMBL/GenBank/DDBJ whole genome shotgun (WGS) entry which is preliminary data.</text>
</comment>
<accession>A0A642C7Z4</accession>
<keyword evidence="2 4" id="KW-0067">ATP-binding</keyword>
<protein>
    <submittedName>
        <fullName evidence="4">ATP-binding cassette domain-containing protein</fullName>
    </submittedName>
</protein>
<dbReference type="InterPro" id="IPR027417">
    <property type="entry name" value="P-loop_NTPase"/>
</dbReference>
<keyword evidence="1" id="KW-0547">Nucleotide-binding</keyword>
<organism evidence="4 5">
    <name type="scientific">Bacteroides ovatus</name>
    <dbReference type="NCBI Taxonomy" id="28116"/>
    <lineage>
        <taxon>Bacteria</taxon>
        <taxon>Pseudomonadati</taxon>
        <taxon>Bacteroidota</taxon>
        <taxon>Bacteroidia</taxon>
        <taxon>Bacteroidales</taxon>
        <taxon>Bacteroidaceae</taxon>
        <taxon>Bacteroides</taxon>
    </lineage>
</organism>
<evidence type="ECO:0000313" key="5">
    <source>
        <dbReference type="Proteomes" id="UP000435985"/>
    </source>
</evidence>
<name>A0A642C7Z4_BACOV</name>
<dbReference type="Gene3D" id="3.40.50.300">
    <property type="entry name" value="P-loop containing nucleotide triphosphate hydrolases"/>
    <property type="match status" value="1"/>
</dbReference>
<gene>
    <name evidence="4" type="ORF">F3B98_28980</name>
</gene>
<dbReference type="InterPro" id="IPR003593">
    <property type="entry name" value="AAA+_ATPase"/>
</dbReference>
<dbReference type="GO" id="GO:0016887">
    <property type="term" value="F:ATP hydrolysis activity"/>
    <property type="evidence" value="ECO:0007669"/>
    <property type="project" value="InterPro"/>
</dbReference>
<dbReference type="AlphaFoldDB" id="A0A642C7Z4"/>
<dbReference type="SMART" id="SM00382">
    <property type="entry name" value="AAA"/>
    <property type="match status" value="1"/>
</dbReference>
<evidence type="ECO:0000256" key="2">
    <source>
        <dbReference type="ARBA" id="ARBA00022840"/>
    </source>
</evidence>
<evidence type="ECO:0000313" key="4">
    <source>
        <dbReference type="EMBL" id="KAA4657675.1"/>
    </source>
</evidence>
<sequence length="207" mass="23700">LLTDVYLKINTGDVIGLFGRNGTGKSVLMQIIFGTMKADRKFIRLDECKVLSAPYQHARTIAFLPQQGYLPKHEKINKLVDCYLDANVVPYFYEDDEVAQSCMERRVSQLSGGERRYLEAKLLLLGNAKFVLLDEPFDYLSFHLVDKLIGLIKKHSEEKGIVIADHNYEKVLEVVNRLVLIREGVLMELTDKRGLVEQGYLLDESYL</sequence>